<organism evidence="1 2">
    <name type="scientific">Periconia macrospinosa</name>
    <dbReference type="NCBI Taxonomy" id="97972"/>
    <lineage>
        <taxon>Eukaryota</taxon>
        <taxon>Fungi</taxon>
        <taxon>Dikarya</taxon>
        <taxon>Ascomycota</taxon>
        <taxon>Pezizomycotina</taxon>
        <taxon>Dothideomycetes</taxon>
        <taxon>Pleosporomycetidae</taxon>
        <taxon>Pleosporales</taxon>
        <taxon>Massarineae</taxon>
        <taxon>Periconiaceae</taxon>
        <taxon>Periconia</taxon>
    </lineage>
</organism>
<dbReference type="EMBL" id="KZ805353">
    <property type="protein sequence ID" value="PVI01756.1"/>
    <property type="molecule type" value="Genomic_DNA"/>
</dbReference>
<sequence>MLRTPLLRMRPAQAPTCSAPLRLDLSCLLSVISLLHSAPEISDLHNLVYCAVDLCREEGFLQSGKVSFICARSLRHIVVCLLPEVSI</sequence>
<name>A0A2V1DUL8_9PLEO</name>
<accession>A0A2V1DUL8</accession>
<dbReference type="AlphaFoldDB" id="A0A2V1DUL8"/>
<gene>
    <name evidence="1" type="ORF">DM02DRAFT_337054</name>
</gene>
<proteinExistence type="predicted"/>
<evidence type="ECO:0000313" key="1">
    <source>
        <dbReference type="EMBL" id="PVI01756.1"/>
    </source>
</evidence>
<dbReference type="Proteomes" id="UP000244855">
    <property type="component" value="Unassembled WGS sequence"/>
</dbReference>
<keyword evidence="2" id="KW-1185">Reference proteome</keyword>
<reference evidence="1 2" key="1">
    <citation type="journal article" date="2018" name="Sci. Rep.">
        <title>Comparative genomics provides insights into the lifestyle and reveals functional heterogeneity of dark septate endophytic fungi.</title>
        <authorList>
            <person name="Knapp D.G."/>
            <person name="Nemeth J.B."/>
            <person name="Barry K."/>
            <person name="Hainaut M."/>
            <person name="Henrissat B."/>
            <person name="Johnson J."/>
            <person name="Kuo A."/>
            <person name="Lim J.H.P."/>
            <person name="Lipzen A."/>
            <person name="Nolan M."/>
            <person name="Ohm R.A."/>
            <person name="Tamas L."/>
            <person name="Grigoriev I.V."/>
            <person name="Spatafora J.W."/>
            <person name="Nagy L.G."/>
            <person name="Kovacs G.M."/>
        </authorList>
    </citation>
    <scope>NUCLEOTIDE SEQUENCE [LARGE SCALE GENOMIC DNA]</scope>
    <source>
        <strain evidence="1 2">DSE2036</strain>
    </source>
</reference>
<evidence type="ECO:0000313" key="2">
    <source>
        <dbReference type="Proteomes" id="UP000244855"/>
    </source>
</evidence>
<protein>
    <submittedName>
        <fullName evidence="1">Uncharacterized protein</fullName>
    </submittedName>
</protein>